<feature type="transmembrane region" description="Helical" evidence="1">
    <location>
        <begin position="281"/>
        <end position="298"/>
    </location>
</feature>
<feature type="transmembrane region" description="Helical" evidence="1">
    <location>
        <begin position="182"/>
        <end position="202"/>
    </location>
</feature>
<sequence>MSDLTRTVGYLQNISKGNESAAAQMAHLIIGVFGGLPAYAVSLRVTIAFYVSCILEVPSGVVADIIGHARSMVYACIFYSMACVFIVVAVVASSDDFSLIMVVISSVLSALGGALSSGSFQALLQDLIDREALSIPAVERTSFKIRTLSLSQGHGAYFASFFPVVVMAILFFWARYWEGEEYILFLPAVAFVGFAMYFQSLVPDQGYVLQKNRVRVACASYIAELKHLKSWLISGALDKRIYFYGFSLLMVFSTLLMIHVHTYLMISQLREVDIRAVDVKGGAIIFLMLASFDLAHLVKGWLVPFLTRKFADIALLFISYFSVASLSFLAWLGCYYEYQLLSLIVFVLFFRAFLTLGQNIIQSTVLVMLPENNRATALSAIQVIVIIIYASYSLYLTFVGIESPPEILMEVLVLSMCCLLVALIVYVCCGQFNFKDLAGDSV</sequence>
<gene>
    <name evidence="2" type="ORF">CIB54_23045</name>
</gene>
<proteinExistence type="predicted"/>
<reference evidence="2 3" key="1">
    <citation type="submission" date="2017-08" db="EMBL/GenBank/DDBJ databases">
        <authorList>
            <person name="de Groot N.N."/>
        </authorList>
    </citation>
    <scope>NUCLEOTIDE SEQUENCE [LARGE SCALE GENOMIC DNA]</scope>
    <source>
        <strain evidence="2 3">PfR 37</strain>
    </source>
</reference>
<organism evidence="2 3">
    <name type="scientific">Pseudomonas fluorescens</name>
    <dbReference type="NCBI Taxonomy" id="294"/>
    <lineage>
        <taxon>Bacteria</taxon>
        <taxon>Pseudomonadati</taxon>
        <taxon>Pseudomonadota</taxon>
        <taxon>Gammaproteobacteria</taxon>
        <taxon>Pseudomonadales</taxon>
        <taxon>Pseudomonadaceae</taxon>
        <taxon>Pseudomonas</taxon>
    </lineage>
</organism>
<feature type="transmembrane region" description="Helical" evidence="1">
    <location>
        <begin position="156"/>
        <end position="176"/>
    </location>
</feature>
<dbReference type="InterPro" id="IPR036259">
    <property type="entry name" value="MFS_trans_sf"/>
</dbReference>
<dbReference type="Gene3D" id="1.20.1250.20">
    <property type="entry name" value="MFS general substrate transporter like domains"/>
    <property type="match status" value="1"/>
</dbReference>
<feature type="transmembrane region" description="Helical" evidence="1">
    <location>
        <begin position="73"/>
        <end position="93"/>
    </location>
</feature>
<feature type="transmembrane region" description="Helical" evidence="1">
    <location>
        <begin position="338"/>
        <end position="356"/>
    </location>
</feature>
<keyword evidence="1" id="KW-1133">Transmembrane helix</keyword>
<dbReference type="SUPFAM" id="SSF103473">
    <property type="entry name" value="MFS general substrate transporter"/>
    <property type="match status" value="1"/>
</dbReference>
<feature type="transmembrane region" description="Helical" evidence="1">
    <location>
        <begin position="377"/>
        <end position="401"/>
    </location>
</feature>
<accession>A0A2N1DXW0</accession>
<keyword evidence="1" id="KW-0472">Membrane</keyword>
<dbReference type="RefSeq" id="WP_083217969.1">
    <property type="nucleotide sequence ID" value="NZ_JACYMZ010000003.1"/>
</dbReference>
<dbReference type="EMBL" id="NVXX01000043">
    <property type="protein sequence ID" value="PKH15626.1"/>
    <property type="molecule type" value="Genomic_DNA"/>
</dbReference>
<evidence type="ECO:0000256" key="1">
    <source>
        <dbReference type="SAM" id="Phobius"/>
    </source>
</evidence>
<feature type="transmembrane region" description="Helical" evidence="1">
    <location>
        <begin position="21"/>
        <end position="41"/>
    </location>
</feature>
<feature type="transmembrane region" description="Helical" evidence="1">
    <location>
        <begin position="310"/>
        <end position="332"/>
    </location>
</feature>
<feature type="transmembrane region" description="Helical" evidence="1">
    <location>
        <begin position="241"/>
        <end position="261"/>
    </location>
</feature>
<evidence type="ECO:0008006" key="4">
    <source>
        <dbReference type="Google" id="ProtNLM"/>
    </source>
</evidence>
<protein>
    <recommendedName>
        <fullName evidence="4">MFS transporter</fullName>
    </recommendedName>
</protein>
<dbReference type="Proteomes" id="UP000233564">
    <property type="component" value="Unassembled WGS sequence"/>
</dbReference>
<name>A0A2N1DXW0_PSEFL</name>
<comment type="caution">
    <text evidence="2">The sequence shown here is derived from an EMBL/GenBank/DDBJ whole genome shotgun (WGS) entry which is preliminary data.</text>
</comment>
<dbReference type="AlphaFoldDB" id="A0A2N1DXW0"/>
<feature type="transmembrane region" description="Helical" evidence="1">
    <location>
        <begin position="99"/>
        <end position="124"/>
    </location>
</feature>
<keyword evidence="1" id="KW-0812">Transmembrane</keyword>
<evidence type="ECO:0000313" key="2">
    <source>
        <dbReference type="EMBL" id="PKH15626.1"/>
    </source>
</evidence>
<feature type="transmembrane region" description="Helical" evidence="1">
    <location>
        <begin position="407"/>
        <end position="429"/>
    </location>
</feature>
<evidence type="ECO:0000313" key="3">
    <source>
        <dbReference type="Proteomes" id="UP000233564"/>
    </source>
</evidence>